<dbReference type="VEuPathDB" id="VectorBase:CQUJHB008418"/>
<feature type="compositionally biased region" description="Basic and acidic residues" evidence="2">
    <location>
        <begin position="418"/>
        <end position="460"/>
    </location>
</feature>
<dbReference type="AlphaFoldDB" id="B0WBS7"/>
<keyword evidence="1" id="KW-0479">Metal-binding</keyword>
<gene>
    <name evidence="5" type="primary">6036062</name>
    <name evidence="4" type="ORF">CpipJ_CPIJ004626</name>
</gene>
<keyword evidence="1" id="KW-0863">Zinc-finger</keyword>
<feature type="compositionally biased region" description="Basic and acidic residues" evidence="2">
    <location>
        <begin position="146"/>
        <end position="166"/>
    </location>
</feature>
<evidence type="ECO:0000313" key="6">
    <source>
        <dbReference type="Proteomes" id="UP000002320"/>
    </source>
</evidence>
<organism>
    <name type="scientific">Culex quinquefasciatus</name>
    <name type="common">Southern house mosquito</name>
    <name type="synonym">Culex pungens</name>
    <dbReference type="NCBI Taxonomy" id="7176"/>
    <lineage>
        <taxon>Eukaryota</taxon>
        <taxon>Metazoa</taxon>
        <taxon>Ecdysozoa</taxon>
        <taxon>Arthropoda</taxon>
        <taxon>Hexapoda</taxon>
        <taxon>Insecta</taxon>
        <taxon>Pterygota</taxon>
        <taxon>Neoptera</taxon>
        <taxon>Endopterygota</taxon>
        <taxon>Diptera</taxon>
        <taxon>Nematocera</taxon>
        <taxon>Culicoidea</taxon>
        <taxon>Culicidae</taxon>
        <taxon>Culicinae</taxon>
        <taxon>Culicini</taxon>
        <taxon>Culex</taxon>
        <taxon>Culex</taxon>
    </lineage>
</organism>
<evidence type="ECO:0000313" key="4">
    <source>
        <dbReference type="EMBL" id="EDS42857.1"/>
    </source>
</evidence>
<dbReference type="PROSITE" id="PS50158">
    <property type="entry name" value="ZF_CCHC"/>
    <property type="match status" value="1"/>
</dbReference>
<dbReference type="OMA" id="LEESMEC"/>
<keyword evidence="1" id="KW-0862">Zinc</keyword>
<dbReference type="SMART" id="SM00343">
    <property type="entry name" value="ZnF_C2HC"/>
    <property type="match status" value="1"/>
</dbReference>
<evidence type="ECO:0000259" key="3">
    <source>
        <dbReference type="PROSITE" id="PS50158"/>
    </source>
</evidence>
<dbReference type="STRING" id="7176.B0WBS7"/>
<feature type="region of interest" description="Disordered" evidence="2">
    <location>
        <begin position="407"/>
        <end position="467"/>
    </location>
</feature>
<reference evidence="4" key="1">
    <citation type="submission" date="2007-03" db="EMBL/GenBank/DDBJ databases">
        <title>Annotation of Culex pipiens quinquefasciatus.</title>
        <authorList>
            <consortium name="The Broad Institute Genome Sequencing Platform"/>
            <person name="Atkinson P.W."/>
            <person name="Hemingway J."/>
            <person name="Christensen B.M."/>
            <person name="Higgs S."/>
            <person name="Kodira C."/>
            <person name="Hannick L."/>
            <person name="Megy K."/>
            <person name="O'Leary S."/>
            <person name="Pearson M."/>
            <person name="Haas B.J."/>
            <person name="Mauceli E."/>
            <person name="Wortman J.R."/>
            <person name="Lee N.H."/>
            <person name="Guigo R."/>
            <person name="Stanke M."/>
            <person name="Alvarado L."/>
            <person name="Amedeo P."/>
            <person name="Antoine C.H."/>
            <person name="Arensburger P."/>
            <person name="Bidwell S.L."/>
            <person name="Crawford M."/>
            <person name="Camaro F."/>
            <person name="Devon K."/>
            <person name="Engels R."/>
            <person name="Hammond M."/>
            <person name="Howarth C."/>
            <person name="Koehrsen M."/>
            <person name="Lawson D."/>
            <person name="Montgomery P."/>
            <person name="Nene V."/>
            <person name="Nusbaum C."/>
            <person name="Puiu D."/>
            <person name="Romero-Severson J."/>
            <person name="Severson D.W."/>
            <person name="Shumway M."/>
            <person name="Sisk P."/>
            <person name="Stolte C."/>
            <person name="Zeng Q."/>
            <person name="Eisenstadt E."/>
            <person name="Fraser-Liggett C."/>
            <person name="Strausberg R."/>
            <person name="Galagan J."/>
            <person name="Birren B."/>
            <person name="Collins F.H."/>
        </authorList>
    </citation>
    <scope>NUCLEOTIDE SEQUENCE [LARGE SCALE GENOMIC DNA]</scope>
    <source>
        <strain evidence="4">JHB</strain>
    </source>
</reference>
<dbReference type="InterPro" id="IPR036875">
    <property type="entry name" value="Znf_CCHC_sf"/>
</dbReference>
<protein>
    <recommendedName>
        <fullName evidence="3">CCHC-type domain-containing protein</fullName>
    </recommendedName>
</protein>
<dbReference type="EnsemblMetazoa" id="CPIJ004626-RA">
    <property type="protein sequence ID" value="CPIJ004626-PA"/>
    <property type="gene ID" value="CPIJ004626"/>
</dbReference>
<feature type="region of interest" description="Disordered" evidence="2">
    <location>
        <begin position="128"/>
        <end position="197"/>
    </location>
</feature>
<dbReference type="eggNOG" id="ENOG502SRFN">
    <property type="taxonomic scope" value="Eukaryota"/>
</dbReference>
<proteinExistence type="predicted"/>
<evidence type="ECO:0000256" key="2">
    <source>
        <dbReference type="SAM" id="MobiDB-lite"/>
    </source>
</evidence>
<dbReference type="GO" id="GO:0008270">
    <property type="term" value="F:zinc ion binding"/>
    <property type="evidence" value="ECO:0007669"/>
    <property type="project" value="UniProtKB-KW"/>
</dbReference>
<dbReference type="EMBL" id="DS231882">
    <property type="protein sequence ID" value="EDS42857.1"/>
    <property type="molecule type" value="Genomic_DNA"/>
</dbReference>
<feature type="domain" description="CCHC-type" evidence="3">
    <location>
        <begin position="490"/>
        <end position="504"/>
    </location>
</feature>
<dbReference type="KEGG" id="cqu:CpipJ_CPIJ004626"/>
<dbReference type="Proteomes" id="UP000002320">
    <property type="component" value="Unassembled WGS sequence"/>
</dbReference>
<dbReference type="OrthoDB" id="7764433at2759"/>
<dbReference type="VEuPathDB" id="VectorBase:CPIJ004626"/>
<dbReference type="GO" id="GO:0003676">
    <property type="term" value="F:nucleic acid binding"/>
    <property type="evidence" value="ECO:0007669"/>
    <property type="project" value="InterPro"/>
</dbReference>
<evidence type="ECO:0000256" key="1">
    <source>
        <dbReference type="PROSITE-ProRule" id="PRU00047"/>
    </source>
</evidence>
<dbReference type="SUPFAM" id="SSF57756">
    <property type="entry name" value="Retrovirus zinc finger-like domains"/>
    <property type="match status" value="1"/>
</dbReference>
<dbReference type="HOGENOM" id="CLU_036125_0_0_1"/>
<reference evidence="5" key="2">
    <citation type="submission" date="2021-02" db="UniProtKB">
        <authorList>
            <consortium name="EnsemblMetazoa"/>
        </authorList>
    </citation>
    <scope>IDENTIFICATION</scope>
    <source>
        <strain evidence="5">JHB</strain>
    </source>
</reference>
<dbReference type="InParanoid" id="B0WBS7"/>
<keyword evidence="6" id="KW-1185">Reference proteome</keyword>
<accession>B0WBS7</accession>
<sequence>MDLNQLIALYHGMDTAHLPIDELDHELRTRSMSDAASRSQKEQALRVRLKEEKIVRAAELALVNENLTKLLREEVVSEEGQIENEKGTGDGNKVQHNATKERLLAANKELITVVHQLMNQIQMLEATQKEKDKPCKTTNSTQIAERVPKNSGDGKPKPNDFFDWLKQKGSVETSLNESEGTESNDKPNVNGASTHRELTVNKRLPVHKWAIHYDGMDNGRKLNEFLKEVEFNARSEHFSEDELFLSAHHLFTHKARAWFMEVNGNNELGSWRRLVEELKAEFLPVDMDYVYERQASNRKQGAREKFQDFYLDMVRIFRNMSSPWDDKRKFEVLFRNTREECQIAMLAANISDIPKMKEFCKKFDAINGNMFRQKKERFSSNLVRIDEIKEQHQHFHNNNRQFFQQKQNNSGGIRHQNRNQDKPKQETEKREQNESSQESREHQNREEPRREYRPEQETKQTQRSSVSVLSGIKALQRIVNAYIPVKRGVCYNCHEPGHGFADCPMELGNGNDYNAKLGPQYVPCVIVAKKGTSSYEVADMNGKSLGVFSAGDLKA</sequence>
<evidence type="ECO:0000313" key="5">
    <source>
        <dbReference type="EnsemblMetazoa" id="CPIJ004626-PA"/>
    </source>
</evidence>
<name>B0WBS7_CULQU</name>
<dbReference type="InterPro" id="IPR001878">
    <property type="entry name" value="Znf_CCHC"/>
</dbReference>